<dbReference type="eggNOG" id="COG1309">
    <property type="taxonomic scope" value="Bacteria"/>
</dbReference>
<dbReference type="Gene3D" id="1.10.357.10">
    <property type="entry name" value="Tetracycline Repressor, domain 2"/>
    <property type="match status" value="1"/>
</dbReference>
<reference evidence="9" key="2">
    <citation type="submission" date="2014-07" db="EMBL/GenBank/DDBJ databases">
        <title>Genome sequencing of plant-pathogenic Streptomyces species.</title>
        <authorList>
            <person name="Harrison J."/>
            <person name="Sapp M."/>
            <person name="Thwaites R."/>
            <person name="Studholme D.J."/>
        </authorList>
    </citation>
    <scope>NUCLEOTIDE SEQUENCE [LARGE SCALE GENOMIC DNA]</scope>
    <source>
        <strain evidence="9">NCPPB 4445</strain>
    </source>
</reference>
<evidence type="ECO:0000259" key="5">
    <source>
        <dbReference type="PROSITE" id="PS50977"/>
    </source>
</evidence>
<gene>
    <name evidence="6" type="ORF">IQ63_44605</name>
    <name evidence="7" type="ORF">PV399_33030</name>
    <name evidence="8" type="ORF">PV666_29680</name>
</gene>
<dbReference type="GeneID" id="69809468"/>
<keyword evidence="2 4" id="KW-0238">DNA-binding</keyword>
<evidence type="ECO:0000313" key="9">
    <source>
        <dbReference type="Proteomes" id="UP000037151"/>
    </source>
</evidence>
<feature type="DNA-binding region" description="H-T-H motif" evidence="4">
    <location>
        <begin position="38"/>
        <end position="57"/>
    </location>
</feature>
<dbReference type="PROSITE" id="PS50977">
    <property type="entry name" value="HTH_TETR_2"/>
    <property type="match status" value="1"/>
</dbReference>
<protein>
    <submittedName>
        <fullName evidence="7">Helix-turn-helix domain containing protein</fullName>
    </submittedName>
    <submittedName>
        <fullName evidence="6">TetR family transcriptional regulator</fullName>
    </submittedName>
</protein>
<keyword evidence="10" id="KW-1185">Reference proteome</keyword>
<dbReference type="EMBL" id="JARAWC010000031">
    <property type="protein sequence ID" value="MDX2964507.1"/>
    <property type="molecule type" value="Genomic_DNA"/>
</dbReference>
<evidence type="ECO:0000313" key="8">
    <source>
        <dbReference type="EMBL" id="MDX3022029.1"/>
    </source>
</evidence>
<evidence type="ECO:0000256" key="4">
    <source>
        <dbReference type="PROSITE-ProRule" id="PRU00335"/>
    </source>
</evidence>
<dbReference type="InterPro" id="IPR001647">
    <property type="entry name" value="HTH_TetR"/>
</dbReference>
<keyword evidence="1" id="KW-0805">Transcription regulation</keyword>
<dbReference type="GO" id="GO:0003700">
    <property type="term" value="F:DNA-binding transcription factor activity"/>
    <property type="evidence" value="ECO:0007669"/>
    <property type="project" value="TreeGrafter"/>
</dbReference>
<keyword evidence="3" id="KW-0804">Transcription</keyword>
<dbReference type="AlphaFoldDB" id="A0A0L0JDY2"/>
<dbReference type="EMBL" id="JPPY01000260">
    <property type="protein sequence ID" value="KND23550.1"/>
    <property type="molecule type" value="Genomic_DNA"/>
</dbReference>
<dbReference type="Proteomes" id="UP000037151">
    <property type="component" value="Unassembled WGS sequence"/>
</dbReference>
<dbReference type="Pfam" id="PF00440">
    <property type="entry name" value="TetR_N"/>
    <property type="match status" value="1"/>
</dbReference>
<dbReference type="InterPro" id="IPR009057">
    <property type="entry name" value="Homeodomain-like_sf"/>
</dbReference>
<dbReference type="PRINTS" id="PR00455">
    <property type="entry name" value="HTHTETR"/>
</dbReference>
<evidence type="ECO:0000313" key="7">
    <source>
        <dbReference type="EMBL" id="MDX2964507.1"/>
    </source>
</evidence>
<dbReference type="Proteomes" id="UP001272987">
    <property type="component" value="Unassembled WGS sequence"/>
</dbReference>
<sequence>MDTTPTTCRKPRADAARNRARILDTALRHFAECGAGTSLEAIARDAGVGPATLYRHFPTREALLAAALEAPAAELLAGREELRAVEDADEGLRRWLLTLEKYFSTFTGLPAPVLAALTHDDSPLSVSCQELLAVTDEFLAAARERGTARPTVQGRDLFLAALFLAWTEGAPIDGDALPTLRQLIETGYSTR</sequence>
<dbReference type="OrthoDB" id="9795011at2"/>
<dbReference type="Proteomes" id="UP001282288">
    <property type="component" value="Unassembled WGS sequence"/>
</dbReference>
<name>A0A0L0JDY2_9ACTN</name>
<evidence type="ECO:0000256" key="2">
    <source>
        <dbReference type="ARBA" id="ARBA00023125"/>
    </source>
</evidence>
<dbReference type="PANTHER" id="PTHR30055">
    <property type="entry name" value="HTH-TYPE TRANSCRIPTIONAL REGULATOR RUTR"/>
    <property type="match status" value="1"/>
</dbReference>
<evidence type="ECO:0000313" key="10">
    <source>
        <dbReference type="Proteomes" id="UP001272987"/>
    </source>
</evidence>
<dbReference type="EMBL" id="JARAWP010000019">
    <property type="protein sequence ID" value="MDX3022029.1"/>
    <property type="molecule type" value="Genomic_DNA"/>
</dbReference>
<reference evidence="7 10" key="3">
    <citation type="journal article" date="2023" name="Microb. Genom.">
        <title>Mesoterricola silvestris gen. nov., sp. nov., Mesoterricola sediminis sp. nov., Geothrix oryzae sp. nov., Geothrix edaphica sp. nov., Geothrix rubra sp. nov., and Geothrix limicola sp. nov., six novel members of Acidobacteriota isolated from soils.</title>
        <authorList>
            <person name="Weisberg A.J."/>
            <person name="Pearce E."/>
            <person name="Kramer C.G."/>
            <person name="Chang J.H."/>
            <person name="Clarke C.R."/>
        </authorList>
    </citation>
    <scope>NUCLEOTIDE SEQUENCE [LARGE SCALE GENOMIC DNA]</scope>
    <source>
        <strain evidence="8 10">NB05-1H</strain>
        <strain evidence="7">NRRL_B-16521</strain>
    </source>
</reference>
<dbReference type="RefSeq" id="WP_029184325.1">
    <property type="nucleotide sequence ID" value="NZ_BCMK01000207.1"/>
</dbReference>
<comment type="caution">
    <text evidence="6">The sequence shown here is derived from an EMBL/GenBank/DDBJ whole genome shotgun (WGS) entry which is preliminary data.</text>
</comment>
<dbReference type="SUPFAM" id="SSF46689">
    <property type="entry name" value="Homeodomain-like"/>
    <property type="match status" value="1"/>
</dbReference>
<evidence type="ECO:0000256" key="3">
    <source>
        <dbReference type="ARBA" id="ARBA00023163"/>
    </source>
</evidence>
<dbReference type="STRING" id="42234.IQ63_44605"/>
<dbReference type="PANTHER" id="PTHR30055:SF234">
    <property type="entry name" value="HTH-TYPE TRANSCRIPTIONAL REGULATOR BETI"/>
    <property type="match status" value="1"/>
</dbReference>
<dbReference type="PATRIC" id="fig|42234.21.peg.9162"/>
<accession>A0A0L0JDY2</accession>
<reference evidence="6" key="1">
    <citation type="submission" date="2014-07" db="EMBL/GenBank/DDBJ databases">
        <title>A systematic study of Ichneumonosoma Meijere, Pelmatops Enderlein, Pseudopelmatops Shiraki and Soita Walker (Diptera: Tephritidae).</title>
        <authorList>
            <person name="Chen X.-L."/>
            <person name="Norrbom A."/>
            <person name="Zhu C.-D."/>
        </authorList>
    </citation>
    <scope>NUCLEOTIDE SEQUENCE</scope>
    <source>
        <strain evidence="6">NCPPB 4445</strain>
    </source>
</reference>
<dbReference type="InterPro" id="IPR050109">
    <property type="entry name" value="HTH-type_TetR-like_transc_reg"/>
</dbReference>
<organism evidence="6 9">
    <name type="scientific">Streptomyces acidiscabies</name>
    <dbReference type="NCBI Taxonomy" id="42234"/>
    <lineage>
        <taxon>Bacteria</taxon>
        <taxon>Bacillati</taxon>
        <taxon>Actinomycetota</taxon>
        <taxon>Actinomycetes</taxon>
        <taxon>Kitasatosporales</taxon>
        <taxon>Streptomycetaceae</taxon>
        <taxon>Streptomyces</taxon>
    </lineage>
</organism>
<dbReference type="InterPro" id="IPR049445">
    <property type="entry name" value="TetR_SbtR-like_C"/>
</dbReference>
<feature type="domain" description="HTH tetR-type" evidence="5">
    <location>
        <begin position="16"/>
        <end position="75"/>
    </location>
</feature>
<dbReference type="Pfam" id="PF21597">
    <property type="entry name" value="TetR_C_43"/>
    <property type="match status" value="1"/>
</dbReference>
<proteinExistence type="predicted"/>
<dbReference type="GO" id="GO:0000976">
    <property type="term" value="F:transcription cis-regulatory region binding"/>
    <property type="evidence" value="ECO:0007669"/>
    <property type="project" value="TreeGrafter"/>
</dbReference>
<evidence type="ECO:0000256" key="1">
    <source>
        <dbReference type="ARBA" id="ARBA00023015"/>
    </source>
</evidence>
<evidence type="ECO:0000313" key="6">
    <source>
        <dbReference type="EMBL" id="KND23550.1"/>
    </source>
</evidence>